<evidence type="ECO:0000313" key="4">
    <source>
        <dbReference type="Proteomes" id="UP001153678"/>
    </source>
</evidence>
<evidence type="ECO:0000256" key="2">
    <source>
        <dbReference type="SAM" id="MobiDB-lite"/>
    </source>
</evidence>
<reference evidence="3" key="1">
    <citation type="submission" date="2022-08" db="EMBL/GenBank/DDBJ databases">
        <authorList>
            <person name="Kallberg Y."/>
            <person name="Tangrot J."/>
            <person name="Rosling A."/>
        </authorList>
    </citation>
    <scope>NUCLEOTIDE SEQUENCE</scope>
    <source>
        <strain evidence="3">Wild A</strain>
    </source>
</reference>
<dbReference type="GO" id="GO:0006310">
    <property type="term" value="P:DNA recombination"/>
    <property type="evidence" value="ECO:0007669"/>
    <property type="project" value="UniProtKB-KW"/>
</dbReference>
<name>A0A9W4SX56_9GLOM</name>
<feature type="region of interest" description="Disordered" evidence="2">
    <location>
        <begin position="153"/>
        <end position="177"/>
    </location>
</feature>
<dbReference type="EMBL" id="CAMKVN010004281">
    <property type="protein sequence ID" value="CAI2186713.1"/>
    <property type="molecule type" value="Genomic_DNA"/>
</dbReference>
<dbReference type="Proteomes" id="UP001153678">
    <property type="component" value="Unassembled WGS sequence"/>
</dbReference>
<keyword evidence="1" id="KW-0233">DNA recombination</keyword>
<evidence type="ECO:0000313" key="3">
    <source>
        <dbReference type="EMBL" id="CAI2186713.1"/>
    </source>
</evidence>
<dbReference type="GO" id="GO:0015074">
    <property type="term" value="P:DNA integration"/>
    <property type="evidence" value="ECO:0007669"/>
    <property type="project" value="InterPro"/>
</dbReference>
<sequence length="325" mass="37284">MLPSLQLLEKVSQEVRSIPNKRKESKRRVHYGLFLLGYKSGLRISEAIKFDLEKKTKQGLYRISKSKGKKERLVYVPKEKVKKELGIDGNIELSLHTLRRAFATYHAESEPDSDIDGILTGKKWLEGREKEPPNPIAKSFPKLPSLNSEPIIRDNPLILPKKPTNRDNPPLLTKRSDKPLTNYQLKSIISGIIPKSQEDISPNSITEAKISNEPLPIITNQKEQENQTENFLLTKIRKLEAENNNLKAVVQSEKQTNQSLKETITNLTHQIQTDEQNHTNLLNAYQKALNDKAKVEKQVSYYEKQERNQTEAQIEQPLPFKPPNK</sequence>
<dbReference type="SUPFAM" id="SSF56349">
    <property type="entry name" value="DNA breaking-rejoining enzymes"/>
    <property type="match status" value="1"/>
</dbReference>
<dbReference type="Gene3D" id="1.10.443.10">
    <property type="entry name" value="Intergrase catalytic core"/>
    <property type="match status" value="1"/>
</dbReference>
<feature type="region of interest" description="Disordered" evidence="2">
    <location>
        <begin position="302"/>
        <end position="325"/>
    </location>
</feature>
<accession>A0A9W4SX56</accession>
<dbReference type="InterPro" id="IPR011010">
    <property type="entry name" value="DNA_brk_join_enz"/>
</dbReference>
<dbReference type="AlphaFoldDB" id="A0A9W4SX56"/>
<dbReference type="OrthoDB" id="10438637at2759"/>
<dbReference type="InterPro" id="IPR013762">
    <property type="entry name" value="Integrase-like_cat_sf"/>
</dbReference>
<proteinExistence type="predicted"/>
<protein>
    <submittedName>
        <fullName evidence="3">4794_t:CDS:1</fullName>
    </submittedName>
</protein>
<dbReference type="GO" id="GO:0003677">
    <property type="term" value="F:DNA binding"/>
    <property type="evidence" value="ECO:0007669"/>
    <property type="project" value="InterPro"/>
</dbReference>
<gene>
    <name evidence="3" type="ORF">FWILDA_LOCUS12715</name>
</gene>
<keyword evidence="4" id="KW-1185">Reference proteome</keyword>
<organism evidence="3 4">
    <name type="scientific">Funneliformis geosporum</name>
    <dbReference type="NCBI Taxonomy" id="1117311"/>
    <lineage>
        <taxon>Eukaryota</taxon>
        <taxon>Fungi</taxon>
        <taxon>Fungi incertae sedis</taxon>
        <taxon>Mucoromycota</taxon>
        <taxon>Glomeromycotina</taxon>
        <taxon>Glomeromycetes</taxon>
        <taxon>Glomerales</taxon>
        <taxon>Glomeraceae</taxon>
        <taxon>Funneliformis</taxon>
    </lineage>
</organism>
<comment type="caution">
    <text evidence="3">The sequence shown here is derived from an EMBL/GenBank/DDBJ whole genome shotgun (WGS) entry which is preliminary data.</text>
</comment>
<evidence type="ECO:0000256" key="1">
    <source>
        <dbReference type="ARBA" id="ARBA00023172"/>
    </source>
</evidence>